<feature type="region of interest" description="Disordered" evidence="1">
    <location>
        <begin position="1219"/>
        <end position="1248"/>
    </location>
</feature>
<evidence type="ECO:0000259" key="2">
    <source>
        <dbReference type="PROSITE" id="PS50076"/>
    </source>
</evidence>
<feature type="compositionally biased region" description="Low complexity" evidence="1">
    <location>
        <begin position="1884"/>
        <end position="1908"/>
    </location>
</feature>
<dbReference type="PANTHER" id="PTHR36983">
    <property type="entry name" value="DNAJ HOMOLOG SUBFAMILY C MEMBER 13"/>
    <property type="match status" value="1"/>
</dbReference>
<dbReference type="GO" id="GO:0007032">
    <property type="term" value="P:endosome organization"/>
    <property type="evidence" value="ECO:0007669"/>
    <property type="project" value="InterPro"/>
</dbReference>
<gene>
    <name evidence="3" type="ORF">g.66965</name>
</gene>
<dbReference type="InterPro" id="IPR045802">
    <property type="entry name" value="GRV2/DNAJC13_N"/>
</dbReference>
<feature type="compositionally biased region" description="Polar residues" evidence="1">
    <location>
        <begin position="1820"/>
        <end position="1833"/>
    </location>
</feature>
<dbReference type="SUPFAM" id="SSF48371">
    <property type="entry name" value="ARM repeat"/>
    <property type="match status" value="2"/>
</dbReference>
<dbReference type="PANTHER" id="PTHR36983:SF2">
    <property type="entry name" value="DNAJ HOMOLOG SUBFAMILY C MEMBER 13"/>
    <property type="match status" value="1"/>
</dbReference>
<organism evidence="3">
    <name type="scientific">Auxenochlorella protothecoides</name>
    <name type="common">Green microalga</name>
    <name type="synonym">Chlorella protothecoides</name>
    <dbReference type="NCBI Taxonomy" id="3075"/>
    <lineage>
        <taxon>Eukaryota</taxon>
        <taxon>Viridiplantae</taxon>
        <taxon>Chlorophyta</taxon>
        <taxon>core chlorophytes</taxon>
        <taxon>Trebouxiophyceae</taxon>
        <taxon>Chlorellales</taxon>
        <taxon>Chlorellaceae</taxon>
        <taxon>Auxenochlorella</taxon>
    </lineage>
</organism>
<feature type="non-terminal residue" evidence="3">
    <location>
        <position position="1"/>
    </location>
</feature>
<dbReference type="InterPro" id="IPR016024">
    <property type="entry name" value="ARM-type_fold"/>
</dbReference>
<dbReference type="Gene3D" id="1.25.10.10">
    <property type="entry name" value="Leucine-rich Repeat Variant"/>
    <property type="match status" value="1"/>
</dbReference>
<dbReference type="InterPro" id="IPR001623">
    <property type="entry name" value="DnaJ_domain"/>
</dbReference>
<feature type="compositionally biased region" description="Low complexity" evidence="1">
    <location>
        <begin position="1093"/>
        <end position="1108"/>
    </location>
</feature>
<feature type="compositionally biased region" description="Pro residues" evidence="1">
    <location>
        <begin position="1235"/>
        <end position="1248"/>
    </location>
</feature>
<dbReference type="GO" id="GO:0010008">
    <property type="term" value="C:endosome membrane"/>
    <property type="evidence" value="ECO:0007669"/>
    <property type="project" value="TreeGrafter"/>
</dbReference>
<feature type="compositionally biased region" description="Low complexity" evidence="1">
    <location>
        <begin position="1219"/>
        <end position="1233"/>
    </location>
</feature>
<dbReference type="PROSITE" id="PS50076">
    <property type="entry name" value="DNAJ_2"/>
    <property type="match status" value="1"/>
</dbReference>
<dbReference type="EMBL" id="GDKF01002072">
    <property type="protein sequence ID" value="JAT76550.1"/>
    <property type="molecule type" value="Transcribed_RNA"/>
</dbReference>
<feature type="region of interest" description="Disordered" evidence="1">
    <location>
        <begin position="1749"/>
        <end position="2050"/>
    </location>
</feature>
<feature type="region of interest" description="Disordered" evidence="1">
    <location>
        <begin position="946"/>
        <end position="995"/>
    </location>
</feature>
<reference evidence="3" key="1">
    <citation type="submission" date="2015-08" db="EMBL/GenBank/DDBJ databases">
        <authorList>
            <person name="Babu N.S."/>
            <person name="Beckwith C.J."/>
            <person name="Beseler K.G."/>
            <person name="Brison A."/>
            <person name="Carone J.V."/>
            <person name="Caskin T.P."/>
            <person name="Diamond M."/>
            <person name="Durham M.E."/>
            <person name="Foxe J.M."/>
            <person name="Go M."/>
            <person name="Henderson B.A."/>
            <person name="Jones I.B."/>
            <person name="McGettigan J.A."/>
            <person name="Micheletti S.J."/>
            <person name="Nasrallah M.E."/>
            <person name="Ortiz D."/>
            <person name="Piller C.R."/>
            <person name="Privatt S.R."/>
            <person name="Schneider S.L."/>
            <person name="Sharp S."/>
            <person name="Smith T.C."/>
            <person name="Stanton J.D."/>
            <person name="Ullery H.E."/>
            <person name="Wilson R.J."/>
            <person name="Serrano M.G."/>
            <person name="Buck G."/>
            <person name="Lee V."/>
            <person name="Wang Y."/>
            <person name="Carvalho R."/>
            <person name="Voegtly L."/>
            <person name="Shi R."/>
            <person name="Duckworth R."/>
            <person name="Johnson A."/>
            <person name="Loviza R."/>
            <person name="Walstead R."/>
            <person name="Shah Z."/>
            <person name="Kiflezghi M."/>
            <person name="Wade K."/>
            <person name="Ball S.L."/>
            <person name="Bradley K.W."/>
            <person name="Asai D.J."/>
            <person name="Bowman C.A."/>
            <person name="Russell D.A."/>
            <person name="Pope W.H."/>
            <person name="Jacobs-Sera D."/>
            <person name="Hendrix R.W."/>
            <person name="Hatfull G.F."/>
        </authorList>
    </citation>
    <scope>NUCLEOTIDE SEQUENCE</scope>
</reference>
<evidence type="ECO:0000313" key="3">
    <source>
        <dbReference type="EMBL" id="JAT76550.1"/>
    </source>
</evidence>
<protein>
    <recommendedName>
        <fullName evidence="2">J domain-containing protein</fullName>
    </recommendedName>
</protein>
<dbReference type="InterPro" id="IPR036869">
    <property type="entry name" value="J_dom_sf"/>
</dbReference>
<dbReference type="Pfam" id="PF19432">
    <property type="entry name" value="RME-8_N"/>
    <property type="match status" value="1"/>
</dbReference>
<sequence length="2050" mass="210092">GGERAQTRPPADQGGAQSAGLTPGSPAGTGTQAQAVPAQESAAGARVPGAQAAAARPEVQPPQPTSTTPPEYPSPPSRRALASQLKQRPGTLRGNWEAFWLNVDRDHAHAGLIWNAATRTELREALQAEVSVLKLGKARAGNRGISWNHEEFRARLPSLQRQLSIGGVYVRLLLDGADSGAVEKLAAPRDFFLAAYHHFLCLGDADDAGALADAAGAATALPPALEQRIVCVRAMAAAYAVHAGAVGPFDGVEHVARAADATASKALRAACLAFLATLVAPAAGVGEDGTGAARQAATANADALLRAGGVGLLVDALVAGHEDGGGGGGVAALHGNLIASTSATQPLRLWRVHLPDGPERACTRQELRQAFARGEVILDTLLSCPDWRSPTSLGSVRELRWALGSNAGGPPPAAAIAAAALSTLGALSALRPALDAAGERVVPAPAALRALGSGETLPHLAQALLTNDPALVSGACTLMLRTLCHDEAALGQLYRTGAFFFALAYCGSNQLEAAHLLKLAHLAQHSKGVGFGGPVQSLAQRSFLGGLIPDSLIYCLEERGPEAFAAALVEDNDTPELIWTHAMRLQRLVPQMLRHLGDFPARLREHGHSLYEYTPCPPVGYPEIEGELWCHRYYLRHLVDEVRFPDWQITDAVPFLQSLLDAWRVELARQPLSMTESDACAVLQVQPDGTGHVPEDSLKAAYRRLARAFHPDKNPDGRDRFEAVQRAYARLQAGAAGGQGPQPWRLLLLIQAQCLVFRRCTAELAPYKYAGYALLLRALTPPEPGADASEAQQLLGGEALPLVRAAAELAWLTCAASGPNAEELCRSGGLEALGALFERCVAVTHADASPVRPEVAILTHCLHAFAAMACHPAPRSAMERRPGLARDVVRCAGLERAHDAVDAALRCAVHMAASPALQAALLRAGALGRVTPLILRYDATVPGADSPAAEVVPGMSPGDGYRPGPPVADEAVNHGFKSSGSDGPGAPARDPGTAESARLNASAMLAVRTLAGLAGWAGPPGPEAPASAAARAALAGLLTPTLAARVAEADPRPLLRDLAAGVCTPEAVWSAEMRAELETALEGMRAGEGGGDAFDPGGAPDDPGASLGPQVAAAAGHTYAALDRQLLVAGVFVRVYVAAPGSRVSDPAALCRGLVTHLARADLGQMAEDALLCLRALRQLLEGAARLLGVLSTRAAVEPLLRCLAFGVDAGVEGEGHARGAPGASIGAPSGVAGPPGPAPHPSLPDPPAAAALAEAALGVLATLASHAGCVDALASDRATQLALWAAAAPPTPACRDTALRVLGALASAPVAAWAAATRGGALFLLSIVLDGGAEAGKRRSAAALLAAFSTQPTHGARVRLLLGRLLPQAILASLLGDPAEQALATLESSCETPACIWNPAMLASARSEVGHLVRAARRAQALTGTLDWAPEEGYAVGYPGLEDEVFIGGVYVRLYLKDPQYPLRSPKDFLQALLDQMLAAATRAPAQGACAANALASGPGAPGAAPAPTPGAGALRPATDPADLTLLLGAAACAALDVYPHLGDGLVQQGAVDKLARALDARTPALGARPDLFAFDPVRGADAVSGAILRLLHRLVAGTAGAEALARTPVPALPLLLSALGGGVEGQVLALETLLRALSPSSRSRDSLVGAALARDLPQTLLARLGEAPQPADQDAQVARVVIIDVLHALARPGQHEATVAAVLDASEVWSMYAHQQHDLFLPSNTSRLLQGGGGAAALLQGARTFALPAPSATPPANRAGMRRGGDGEESASGVQAMQSPVQPGAGVEASENPPQVHSGFSDAAHTTTKESPERAQDSAPSTSDPVPSLSVSAPPFGVPATTGAAEPGVHGTRLAASDDASAAKQVDSATSKDSAAGHLQDQQKASPQEAEASQEEAAGPEQPAGKQAPSPVAPWSRDMEPLPASLSPTEGPQVAAEEVLQTTTTPAARPLVGITEGGPAASPSHPKEPAETPPGDRPAPLAINQEPQEASQGMASPSTPVAAAQVQESPTADLSTPLRRSRLTSHDRSESGDMSRASLRSAGASPLG</sequence>
<dbReference type="InterPro" id="IPR011989">
    <property type="entry name" value="ARM-like"/>
</dbReference>
<feature type="compositionally biased region" description="Low complexity" evidence="1">
    <location>
        <begin position="42"/>
        <end position="58"/>
    </location>
</feature>
<dbReference type="Gene3D" id="1.10.287.110">
    <property type="entry name" value="DnaJ domain"/>
    <property type="match status" value="1"/>
</dbReference>
<evidence type="ECO:0000256" key="1">
    <source>
        <dbReference type="SAM" id="MobiDB-lite"/>
    </source>
</evidence>
<feature type="region of interest" description="Disordered" evidence="1">
    <location>
        <begin position="1"/>
        <end position="88"/>
    </location>
</feature>
<dbReference type="CDD" id="cd06257">
    <property type="entry name" value="DnaJ"/>
    <property type="match status" value="1"/>
</dbReference>
<dbReference type="GO" id="GO:0006898">
    <property type="term" value="P:receptor-mediated endocytosis"/>
    <property type="evidence" value="ECO:0007669"/>
    <property type="project" value="TreeGrafter"/>
</dbReference>
<name>A0A1D2ABI2_AUXPR</name>
<dbReference type="InterPro" id="IPR044978">
    <property type="entry name" value="GRV2/DNAJC13"/>
</dbReference>
<dbReference type="GO" id="GO:2000641">
    <property type="term" value="P:regulation of early endosome to late endosome transport"/>
    <property type="evidence" value="ECO:0007669"/>
    <property type="project" value="InterPro"/>
</dbReference>
<feature type="compositionally biased region" description="Basic and acidic residues" evidence="1">
    <location>
        <begin position="1809"/>
        <end position="1818"/>
    </location>
</feature>
<feature type="region of interest" description="Disordered" evidence="1">
    <location>
        <begin position="1085"/>
        <end position="1108"/>
    </location>
</feature>
<feature type="domain" description="J" evidence="2">
    <location>
        <begin position="678"/>
        <end position="736"/>
    </location>
</feature>
<dbReference type="SUPFAM" id="SSF46565">
    <property type="entry name" value="Chaperone J-domain"/>
    <property type="match status" value="1"/>
</dbReference>
<feature type="compositionally biased region" description="Polar residues" evidence="1">
    <location>
        <begin position="1987"/>
        <end position="2001"/>
    </location>
</feature>
<proteinExistence type="predicted"/>
<feature type="compositionally biased region" description="Polar residues" evidence="1">
    <location>
        <begin position="1774"/>
        <end position="1783"/>
    </location>
</feature>
<feature type="compositionally biased region" description="Basic and acidic residues" evidence="1">
    <location>
        <begin position="2026"/>
        <end position="2035"/>
    </location>
</feature>
<accession>A0A1D2ABI2</accession>
<dbReference type="Pfam" id="PF00226">
    <property type="entry name" value="DnaJ"/>
    <property type="match status" value="1"/>
</dbReference>
<dbReference type="SMART" id="SM00271">
    <property type="entry name" value="DnaJ"/>
    <property type="match status" value="1"/>
</dbReference>